<keyword evidence="2" id="KW-0732">Signal</keyword>
<feature type="chain" id="PRO_5013944145" evidence="2">
    <location>
        <begin position="23"/>
        <end position="244"/>
    </location>
</feature>
<name>A0A2H3D2K2_ARMGA</name>
<organism evidence="3 4">
    <name type="scientific">Armillaria gallica</name>
    <name type="common">Bulbous honey fungus</name>
    <name type="synonym">Armillaria bulbosa</name>
    <dbReference type="NCBI Taxonomy" id="47427"/>
    <lineage>
        <taxon>Eukaryota</taxon>
        <taxon>Fungi</taxon>
        <taxon>Dikarya</taxon>
        <taxon>Basidiomycota</taxon>
        <taxon>Agaricomycotina</taxon>
        <taxon>Agaricomycetes</taxon>
        <taxon>Agaricomycetidae</taxon>
        <taxon>Agaricales</taxon>
        <taxon>Marasmiineae</taxon>
        <taxon>Physalacriaceae</taxon>
        <taxon>Armillaria</taxon>
    </lineage>
</organism>
<dbReference type="Proteomes" id="UP000217790">
    <property type="component" value="Unassembled WGS sequence"/>
</dbReference>
<reference evidence="4" key="1">
    <citation type="journal article" date="2017" name="Nat. Ecol. Evol.">
        <title>Genome expansion and lineage-specific genetic innovations in the forest pathogenic fungi Armillaria.</title>
        <authorList>
            <person name="Sipos G."/>
            <person name="Prasanna A.N."/>
            <person name="Walter M.C."/>
            <person name="O'Connor E."/>
            <person name="Balint B."/>
            <person name="Krizsan K."/>
            <person name="Kiss B."/>
            <person name="Hess J."/>
            <person name="Varga T."/>
            <person name="Slot J."/>
            <person name="Riley R."/>
            <person name="Boka B."/>
            <person name="Rigling D."/>
            <person name="Barry K."/>
            <person name="Lee J."/>
            <person name="Mihaltcheva S."/>
            <person name="LaButti K."/>
            <person name="Lipzen A."/>
            <person name="Waldron R."/>
            <person name="Moloney N.M."/>
            <person name="Sperisen C."/>
            <person name="Kredics L."/>
            <person name="Vagvoelgyi C."/>
            <person name="Patrignani A."/>
            <person name="Fitzpatrick D."/>
            <person name="Nagy I."/>
            <person name="Doyle S."/>
            <person name="Anderson J.B."/>
            <person name="Grigoriev I.V."/>
            <person name="Gueldener U."/>
            <person name="Muensterkoetter M."/>
            <person name="Nagy L.G."/>
        </authorList>
    </citation>
    <scope>NUCLEOTIDE SEQUENCE [LARGE SCALE GENOMIC DNA]</scope>
    <source>
        <strain evidence="4">Ar21-2</strain>
    </source>
</reference>
<gene>
    <name evidence="3" type="ORF">ARMGADRAFT_323623</name>
</gene>
<proteinExistence type="predicted"/>
<accession>A0A2H3D2K2</accession>
<evidence type="ECO:0000313" key="3">
    <source>
        <dbReference type="EMBL" id="PBK89511.1"/>
    </source>
</evidence>
<evidence type="ECO:0000256" key="1">
    <source>
        <dbReference type="SAM" id="MobiDB-lite"/>
    </source>
</evidence>
<feature type="region of interest" description="Disordered" evidence="1">
    <location>
        <begin position="153"/>
        <end position="180"/>
    </location>
</feature>
<evidence type="ECO:0000313" key="4">
    <source>
        <dbReference type="Proteomes" id="UP000217790"/>
    </source>
</evidence>
<dbReference type="InParanoid" id="A0A2H3D2K2"/>
<dbReference type="EMBL" id="KZ293668">
    <property type="protein sequence ID" value="PBK89511.1"/>
    <property type="molecule type" value="Genomic_DNA"/>
</dbReference>
<sequence>MARQLKIFLSLSAAFLGNFTLSDDLSAGENWPGQPYWFPNPPGAPPAPASLNNSTPVFTFRAYQPPQTQNSHTNWPQPYTYQPFSQPPPFRFTQVPQPMYYGGFPPQSGPEPVQVDAPDTGEDIRMGIESPTHRHPADLEMLPARSMHQPSNVIAGSSQDQDVHNEPVPQCSQWRSPSPHCDVQRRMMEDIDEEPVSSPHDWKGKGKVSCQQLDWDHEVDDYHCQRDEYRENEREVERARQRAE</sequence>
<dbReference type="AlphaFoldDB" id="A0A2H3D2K2"/>
<evidence type="ECO:0000256" key="2">
    <source>
        <dbReference type="SAM" id="SignalP"/>
    </source>
</evidence>
<feature type="signal peptide" evidence="2">
    <location>
        <begin position="1"/>
        <end position="22"/>
    </location>
</feature>
<keyword evidence="4" id="KW-1185">Reference proteome</keyword>
<protein>
    <submittedName>
        <fullName evidence="3">Uncharacterized protein</fullName>
    </submittedName>
</protein>